<evidence type="ECO:0008006" key="3">
    <source>
        <dbReference type="Google" id="ProtNLM"/>
    </source>
</evidence>
<protein>
    <recommendedName>
        <fullName evidence="3">Pectate lyase superfamily protein domain-containing protein</fullName>
    </recommendedName>
</protein>
<sequence length="459" mass="50818">MKQVIHAIRLLLALVLLDKDVFAYPSKIQSDGQIVSVKTFGVKGDGQSDDAEALEKAMIYCIKNNRICFMPKTKNFYNIASTIRVSIEPGQSLRIVSNGAVIKPLMPPINSSAYNLTLYKEHIFLSIGKQIDILKEESFNKSENTSVKIKGLVFDGINLKEHFATTTFDTDIFIGLQILAENVEVDKCLFRNIYGYGVRVHNVKYSTITNCKFDNVGGRGATSFAQKIDRDAFGDGIYHALVKSGGIIKINNCIIRGKKAQNKRSRVAITFEYSTQPYKIFLSNLEISGFAKCIHIEEVSPTIVHVDHVKMSDFNFGIANVLNDKSAIYFNNTRLYTGFSDGNDAGDALAFLNYQSKAKIYVDSSILDFNGRQQAYQSAVGLAEVQNSTINGHKTNFFFAGGNTVFSNCTFVDFGGTGISFLGDSHVNYQIIRSDVRKSSSIHARGQKLKLSINNAGIN</sequence>
<dbReference type="SUPFAM" id="SSF51126">
    <property type="entry name" value="Pectin lyase-like"/>
    <property type="match status" value="1"/>
</dbReference>
<evidence type="ECO:0000313" key="1">
    <source>
        <dbReference type="EMBL" id="WPU95802.1"/>
    </source>
</evidence>
<dbReference type="SMART" id="SM00710">
    <property type="entry name" value="PbH1"/>
    <property type="match status" value="4"/>
</dbReference>
<dbReference type="Proteomes" id="UP001324380">
    <property type="component" value="Chromosome"/>
</dbReference>
<keyword evidence="2" id="KW-1185">Reference proteome</keyword>
<dbReference type="EMBL" id="CP139558">
    <property type="protein sequence ID" value="WPU95802.1"/>
    <property type="molecule type" value="Genomic_DNA"/>
</dbReference>
<gene>
    <name evidence="1" type="ORF">SNE25_09760</name>
</gene>
<reference evidence="1 2" key="1">
    <citation type="submission" date="2023-11" db="EMBL/GenBank/DDBJ databases">
        <title>Analysis of the Genomes of Mucilaginibacter gossypii cycad 4 and M. sabulilitoris SNA2: microbes with the potential for plant growth promotion.</title>
        <authorList>
            <person name="Hirsch A.M."/>
            <person name="Humm E."/>
            <person name="Rubbi M."/>
            <person name="Del Vecchio G."/>
            <person name="Ha S.M."/>
            <person name="Pellegrini M."/>
            <person name="Gunsalus R.P."/>
        </authorList>
    </citation>
    <scope>NUCLEOTIDE SEQUENCE [LARGE SCALE GENOMIC DNA]</scope>
    <source>
        <strain evidence="1 2">SNA2</strain>
    </source>
</reference>
<name>A0ABZ0TSB6_9SPHI</name>
<accession>A0ABZ0TSB6</accession>
<organism evidence="1 2">
    <name type="scientific">Mucilaginibacter sabulilitoris</name>
    <dbReference type="NCBI Taxonomy" id="1173583"/>
    <lineage>
        <taxon>Bacteria</taxon>
        <taxon>Pseudomonadati</taxon>
        <taxon>Bacteroidota</taxon>
        <taxon>Sphingobacteriia</taxon>
        <taxon>Sphingobacteriales</taxon>
        <taxon>Sphingobacteriaceae</taxon>
        <taxon>Mucilaginibacter</taxon>
    </lineage>
</organism>
<evidence type="ECO:0000313" key="2">
    <source>
        <dbReference type="Proteomes" id="UP001324380"/>
    </source>
</evidence>
<dbReference type="InterPro" id="IPR006626">
    <property type="entry name" value="PbH1"/>
</dbReference>
<dbReference type="RefSeq" id="WP_321564908.1">
    <property type="nucleotide sequence ID" value="NZ_CP139558.1"/>
</dbReference>
<dbReference type="Gene3D" id="2.160.20.10">
    <property type="entry name" value="Single-stranded right-handed beta-helix, Pectin lyase-like"/>
    <property type="match status" value="1"/>
</dbReference>
<dbReference type="InterPro" id="IPR012334">
    <property type="entry name" value="Pectin_lyas_fold"/>
</dbReference>
<proteinExistence type="predicted"/>
<dbReference type="InterPro" id="IPR011050">
    <property type="entry name" value="Pectin_lyase_fold/virulence"/>
</dbReference>